<proteinExistence type="predicted"/>
<dbReference type="PANTHER" id="PTHR11261">
    <property type="entry name" value="INTERPHOTORECEPTOR RETINOID-BINDING PROTEIN"/>
    <property type="match status" value="1"/>
</dbReference>
<dbReference type="InterPro" id="IPR029045">
    <property type="entry name" value="ClpP/crotonase-like_dom_sf"/>
</dbReference>
<reference evidence="3 4" key="1">
    <citation type="submission" date="2021-08" db="EMBL/GenBank/DDBJ databases">
        <title>Comparative Genomics Analysis of the Genus Qipengyuania Reveals Extensive Genetic Diversity and Metabolic Versatility, Including the Description of Fifteen Novel Species.</title>
        <authorList>
            <person name="Liu Y."/>
        </authorList>
    </citation>
    <scope>NUCLEOTIDE SEQUENCE [LARGE SCALE GENOMIC DNA]</scope>
    <source>
        <strain evidence="3 4">1NDH17</strain>
    </source>
</reference>
<evidence type="ECO:0000313" key="3">
    <source>
        <dbReference type="EMBL" id="MBX7457166.1"/>
    </source>
</evidence>
<feature type="signal peptide" evidence="1">
    <location>
        <begin position="1"/>
        <end position="20"/>
    </location>
</feature>
<dbReference type="InterPro" id="IPR005151">
    <property type="entry name" value="Tail-specific_protease"/>
</dbReference>
<dbReference type="PANTHER" id="PTHR11261:SF3">
    <property type="entry name" value="RETINOL-BINDING PROTEIN 3"/>
    <property type="match status" value="1"/>
</dbReference>
<keyword evidence="4" id="KW-1185">Reference proteome</keyword>
<feature type="chain" id="PRO_5045914809" evidence="1">
    <location>
        <begin position="21"/>
        <end position="334"/>
    </location>
</feature>
<dbReference type="EMBL" id="JAIGNK010000001">
    <property type="protein sequence ID" value="MBX7457166.1"/>
    <property type="molecule type" value="Genomic_DNA"/>
</dbReference>
<organism evidence="3 4">
    <name type="scientific">Qipengyuania polymorpha</name>
    <dbReference type="NCBI Taxonomy" id="2867234"/>
    <lineage>
        <taxon>Bacteria</taxon>
        <taxon>Pseudomonadati</taxon>
        <taxon>Pseudomonadota</taxon>
        <taxon>Alphaproteobacteria</taxon>
        <taxon>Sphingomonadales</taxon>
        <taxon>Erythrobacteraceae</taxon>
        <taxon>Qipengyuania</taxon>
    </lineage>
</organism>
<dbReference type="RefSeq" id="WP_221572497.1">
    <property type="nucleotide sequence ID" value="NZ_JAIGNK010000001.1"/>
</dbReference>
<sequence length="334" mass="36474">MRWLGTLGVVLLALPSLSQAADVDAAEQRAALEHSIELIETRYVGTQHIDRLTAVLRALALELDQERDGEEFAAMVTQRLREASGDGHLGLSYSEQPIADPVEGGEQLTLNDDFEEWYGAGVNNGVQKIERLEDNVMLLDLRVFPPPSMGAETIAAAMNTVAQGDALIIDLRKNGGGAETVLLVMGYLVEPGSPFMSTYNRPRDEWTHESVPAWVPGKRFGSDKPLYILTSRRTFSAAEALAYSLQAMGRATIVGEVTGGGAHPFEYRKVSTHFALDLPEAMSRHPLTGTNWQDVGVKPDVEVPREEALEVALRLAREEIRGRSASGSDLRSLP</sequence>
<dbReference type="SMART" id="SM00245">
    <property type="entry name" value="TSPc"/>
    <property type="match status" value="1"/>
</dbReference>
<name>A0ABS7IY84_9SPHN</name>
<dbReference type="Proteomes" id="UP000783253">
    <property type="component" value="Unassembled WGS sequence"/>
</dbReference>
<evidence type="ECO:0000256" key="1">
    <source>
        <dbReference type="SAM" id="SignalP"/>
    </source>
</evidence>
<dbReference type="Gene3D" id="3.90.226.10">
    <property type="entry name" value="2-enoyl-CoA Hydratase, Chain A, domain 1"/>
    <property type="match status" value="1"/>
</dbReference>
<feature type="domain" description="Tail specific protease" evidence="2">
    <location>
        <begin position="103"/>
        <end position="304"/>
    </location>
</feature>
<dbReference type="CDD" id="cd07563">
    <property type="entry name" value="Peptidase_S41_IRBP"/>
    <property type="match status" value="1"/>
</dbReference>
<evidence type="ECO:0000259" key="2">
    <source>
        <dbReference type="SMART" id="SM00245"/>
    </source>
</evidence>
<dbReference type="Gene3D" id="3.30.750.44">
    <property type="match status" value="1"/>
</dbReference>
<accession>A0ABS7IY84</accession>
<evidence type="ECO:0000313" key="4">
    <source>
        <dbReference type="Proteomes" id="UP000783253"/>
    </source>
</evidence>
<dbReference type="SUPFAM" id="SSF52096">
    <property type="entry name" value="ClpP/crotonase"/>
    <property type="match status" value="1"/>
</dbReference>
<gene>
    <name evidence="3" type="ORF">K3152_02805</name>
</gene>
<comment type="caution">
    <text evidence="3">The sequence shown here is derived from an EMBL/GenBank/DDBJ whole genome shotgun (WGS) entry which is preliminary data.</text>
</comment>
<keyword evidence="1" id="KW-0732">Signal</keyword>
<dbReference type="Pfam" id="PF03572">
    <property type="entry name" value="Peptidase_S41"/>
    <property type="match status" value="1"/>
</dbReference>
<protein>
    <submittedName>
        <fullName evidence="3">S41 family peptidase</fullName>
    </submittedName>
</protein>